<dbReference type="InterPro" id="IPR011006">
    <property type="entry name" value="CheY-like_superfamily"/>
</dbReference>
<dbReference type="SUPFAM" id="SSF52172">
    <property type="entry name" value="CheY-like"/>
    <property type="match status" value="1"/>
</dbReference>
<dbReference type="InterPro" id="IPR001789">
    <property type="entry name" value="Sig_transdc_resp-reg_receiver"/>
</dbReference>
<dbReference type="PROSITE" id="PS00041">
    <property type="entry name" value="HTH_ARAC_FAMILY_1"/>
    <property type="match status" value="1"/>
</dbReference>
<keyword evidence="12" id="KW-1185">Reference proteome</keyword>
<sequence length="543" mass="62513">MRQLLIIDDQSILADDLADMIPWNEAGITNVYKAYSGQEALDIMNEQPIDVIITDIRMPGMSGLDLIREVKRNWKHTKCILLSGYSDFEYTKQALQLQSSDYLLKPASDDELLGAVRKAIGDLEREWQEISSVQRAMYSLREQLPKLREYMLLDLLSGKQSAEPLRLMSKLTMYEIPFREVTPVHIMLLRLDDSERLYEGGESEALIDYALANMAEEIFGERLHLWHAKDTHGYLVCLLQAKSTIEENTAESVEEWIERRAFQLQHVVKSYLRVGISVLTSKSGSFPAEVGPLYQASITNFRHFIGSEKDLYISLAKEPARGGAPQLINELHRPPTILQLLEVGQWDAVRSKLDTIFHELETNWRDSQEHVLETYFTIAATLAALVHKNKQWLSDTIGDDFHAYANGRPITAVDELRTWAYRIIENYKTSVSTEEKDSRSGIIRKVQEFIHEHLDNASLHSISSHVFLNPSYLSKIYKTETGEGISEFMLRARMEKSAQLLSQTDEKIYEISQMLGYQKPSYFIQLFKKHYGLTPQEYRNKLH</sequence>
<keyword evidence="7" id="KW-0804">Transcription</keyword>
<dbReference type="GO" id="GO:0003700">
    <property type="term" value="F:DNA-binding transcription factor activity"/>
    <property type="evidence" value="ECO:0007669"/>
    <property type="project" value="InterPro"/>
</dbReference>
<evidence type="ECO:0000256" key="2">
    <source>
        <dbReference type="ARBA" id="ARBA00022490"/>
    </source>
</evidence>
<dbReference type="InterPro" id="IPR009057">
    <property type="entry name" value="Homeodomain-like_sf"/>
</dbReference>
<evidence type="ECO:0000259" key="9">
    <source>
        <dbReference type="PROSITE" id="PS01124"/>
    </source>
</evidence>
<reference evidence="11 12" key="1">
    <citation type="journal article" date="2014" name="Int. J. Syst. Evol. Microbiol.">
        <title>Complete genome sequence of Corynebacterium casei LMG S-19264T (=DSM 44701T), isolated from a smear-ripened cheese.</title>
        <authorList>
            <consortium name="US DOE Joint Genome Institute (JGI-PGF)"/>
            <person name="Walter F."/>
            <person name="Albersmeier A."/>
            <person name="Kalinowski J."/>
            <person name="Ruckert C."/>
        </authorList>
    </citation>
    <scope>NUCLEOTIDE SEQUENCE [LARGE SCALE GENOMIC DNA]</scope>
    <source>
        <strain evidence="11 12">CGMCC 1.15286</strain>
    </source>
</reference>
<feature type="modified residue" description="4-aspartylphosphate" evidence="8">
    <location>
        <position position="55"/>
    </location>
</feature>
<evidence type="ECO:0000256" key="5">
    <source>
        <dbReference type="ARBA" id="ARBA00023015"/>
    </source>
</evidence>
<dbReference type="Gene3D" id="3.40.50.2300">
    <property type="match status" value="1"/>
</dbReference>
<keyword evidence="2" id="KW-0963">Cytoplasm</keyword>
<keyword evidence="3 8" id="KW-0597">Phosphoprotein</keyword>
<evidence type="ECO:0000256" key="1">
    <source>
        <dbReference type="ARBA" id="ARBA00004496"/>
    </source>
</evidence>
<dbReference type="InterPro" id="IPR020449">
    <property type="entry name" value="Tscrpt_reg_AraC-type_HTH"/>
</dbReference>
<dbReference type="InterPro" id="IPR018062">
    <property type="entry name" value="HTH_AraC-typ_CS"/>
</dbReference>
<comment type="subcellular location">
    <subcellularLocation>
        <location evidence="1">Cytoplasm</location>
    </subcellularLocation>
</comment>
<feature type="domain" description="HTH araC/xylS-type" evidence="9">
    <location>
        <begin position="444"/>
        <end position="541"/>
    </location>
</feature>
<evidence type="ECO:0000313" key="11">
    <source>
        <dbReference type="EMBL" id="GGG78108.1"/>
    </source>
</evidence>
<proteinExistence type="predicted"/>
<dbReference type="EMBL" id="BMHY01000008">
    <property type="protein sequence ID" value="GGG78108.1"/>
    <property type="molecule type" value="Genomic_DNA"/>
</dbReference>
<dbReference type="SMART" id="SM00448">
    <property type="entry name" value="REC"/>
    <property type="match status" value="1"/>
</dbReference>
<evidence type="ECO:0000256" key="4">
    <source>
        <dbReference type="ARBA" id="ARBA00023012"/>
    </source>
</evidence>
<dbReference type="Proteomes" id="UP000600247">
    <property type="component" value="Unassembled WGS sequence"/>
</dbReference>
<protein>
    <recommendedName>
        <fullName evidence="13">DNA-binding response regulator</fullName>
    </recommendedName>
</protein>
<evidence type="ECO:0000256" key="3">
    <source>
        <dbReference type="ARBA" id="ARBA00022553"/>
    </source>
</evidence>
<keyword evidence="6" id="KW-0238">DNA-binding</keyword>
<dbReference type="Gene3D" id="1.10.10.60">
    <property type="entry name" value="Homeodomain-like"/>
    <property type="match status" value="2"/>
</dbReference>
<evidence type="ECO:0008006" key="13">
    <source>
        <dbReference type="Google" id="ProtNLM"/>
    </source>
</evidence>
<dbReference type="InterPro" id="IPR018060">
    <property type="entry name" value="HTH_AraC"/>
</dbReference>
<dbReference type="SUPFAM" id="SSF46689">
    <property type="entry name" value="Homeodomain-like"/>
    <property type="match status" value="1"/>
</dbReference>
<comment type="caution">
    <text evidence="11">The sequence shown here is derived from an EMBL/GenBank/DDBJ whole genome shotgun (WGS) entry which is preliminary data.</text>
</comment>
<dbReference type="PROSITE" id="PS50110">
    <property type="entry name" value="RESPONSE_REGULATORY"/>
    <property type="match status" value="1"/>
</dbReference>
<dbReference type="GO" id="GO:0043565">
    <property type="term" value="F:sequence-specific DNA binding"/>
    <property type="evidence" value="ECO:0007669"/>
    <property type="project" value="InterPro"/>
</dbReference>
<dbReference type="AlphaFoldDB" id="A0A917HGS6"/>
<organism evidence="11 12">
    <name type="scientific">Paenibacillus radicis</name>
    <name type="common">ex Gao et al. 2016</name>
    <dbReference type="NCBI Taxonomy" id="1737354"/>
    <lineage>
        <taxon>Bacteria</taxon>
        <taxon>Bacillati</taxon>
        <taxon>Bacillota</taxon>
        <taxon>Bacilli</taxon>
        <taxon>Bacillales</taxon>
        <taxon>Paenibacillaceae</taxon>
        <taxon>Paenibacillus</taxon>
    </lineage>
</organism>
<dbReference type="SMART" id="SM00342">
    <property type="entry name" value="HTH_ARAC"/>
    <property type="match status" value="1"/>
</dbReference>
<dbReference type="PANTHER" id="PTHR42713:SF3">
    <property type="entry name" value="TRANSCRIPTIONAL REGULATORY PROTEIN HPTR"/>
    <property type="match status" value="1"/>
</dbReference>
<feature type="domain" description="Response regulatory" evidence="10">
    <location>
        <begin position="3"/>
        <end position="120"/>
    </location>
</feature>
<dbReference type="CDD" id="cd17536">
    <property type="entry name" value="REC_YesN-like"/>
    <property type="match status" value="1"/>
</dbReference>
<dbReference type="RefSeq" id="WP_188890845.1">
    <property type="nucleotide sequence ID" value="NZ_BMHY01000008.1"/>
</dbReference>
<dbReference type="GO" id="GO:0000160">
    <property type="term" value="P:phosphorelay signal transduction system"/>
    <property type="evidence" value="ECO:0007669"/>
    <property type="project" value="UniProtKB-KW"/>
</dbReference>
<evidence type="ECO:0000259" key="10">
    <source>
        <dbReference type="PROSITE" id="PS50110"/>
    </source>
</evidence>
<evidence type="ECO:0000256" key="8">
    <source>
        <dbReference type="PROSITE-ProRule" id="PRU00169"/>
    </source>
</evidence>
<name>A0A917HGS6_9BACL</name>
<dbReference type="PRINTS" id="PR00032">
    <property type="entry name" value="HTHARAC"/>
</dbReference>
<keyword evidence="4" id="KW-0902">Two-component regulatory system</keyword>
<evidence type="ECO:0000256" key="7">
    <source>
        <dbReference type="ARBA" id="ARBA00023163"/>
    </source>
</evidence>
<dbReference type="PROSITE" id="PS01124">
    <property type="entry name" value="HTH_ARAC_FAMILY_2"/>
    <property type="match status" value="1"/>
</dbReference>
<accession>A0A917HGS6</accession>
<evidence type="ECO:0000313" key="12">
    <source>
        <dbReference type="Proteomes" id="UP000600247"/>
    </source>
</evidence>
<dbReference type="GO" id="GO:0005737">
    <property type="term" value="C:cytoplasm"/>
    <property type="evidence" value="ECO:0007669"/>
    <property type="project" value="UniProtKB-SubCell"/>
</dbReference>
<evidence type="ECO:0000256" key="6">
    <source>
        <dbReference type="ARBA" id="ARBA00023125"/>
    </source>
</evidence>
<keyword evidence="5" id="KW-0805">Transcription regulation</keyword>
<dbReference type="InterPro" id="IPR051552">
    <property type="entry name" value="HptR"/>
</dbReference>
<dbReference type="Pfam" id="PF00072">
    <property type="entry name" value="Response_reg"/>
    <property type="match status" value="1"/>
</dbReference>
<gene>
    <name evidence="11" type="ORF">GCM10010918_38710</name>
</gene>
<dbReference type="Pfam" id="PF12833">
    <property type="entry name" value="HTH_18"/>
    <property type="match status" value="1"/>
</dbReference>
<dbReference type="PANTHER" id="PTHR42713">
    <property type="entry name" value="HISTIDINE KINASE-RELATED"/>
    <property type="match status" value="1"/>
</dbReference>